<dbReference type="Pfam" id="PF16751">
    <property type="entry name" value="RsdA_SigD_bd"/>
    <property type="match status" value="1"/>
</dbReference>
<dbReference type="Gene3D" id="6.10.250.1300">
    <property type="match status" value="1"/>
</dbReference>
<name>A0A4Q7J8L2_9PSEU</name>
<reference evidence="4 5" key="1">
    <citation type="submission" date="2019-02" db="EMBL/GenBank/DDBJ databases">
        <title>Draft genome sequence of Amycolatopsis sp. 8-3EHSu isolated from roots of Suaeda maritima.</title>
        <authorList>
            <person name="Duangmal K."/>
            <person name="Chantavorakit T."/>
        </authorList>
    </citation>
    <scope>NUCLEOTIDE SEQUENCE [LARGE SCALE GENOMIC DNA]</scope>
    <source>
        <strain evidence="4 5">8-3EHSu</strain>
    </source>
</reference>
<feature type="region of interest" description="Disordered" evidence="1">
    <location>
        <begin position="199"/>
        <end position="282"/>
    </location>
</feature>
<proteinExistence type="predicted"/>
<comment type="caution">
    <text evidence="4">The sequence shown here is derived from an EMBL/GenBank/DDBJ whole genome shotgun (WGS) entry which is preliminary data.</text>
</comment>
<dbReference type="Proteomes" id="UP000292003">
    <property type="component" value="Unassembled WGS sequence"/>
</dbReference>
<dbReference type="AlphaFoldDB" id="A0A4Q7J8L2"/>
<feature type="domain" description="Anti-sigma-D factor RsdA sigma factor binding region" evidence="3">
    <location>
        <begin position="19"/>
        <end position="64"/>
    </location>
</feature>
<organism evidence="4 5">
    <name type="scientific">Amycolatopsis suaedae</name>
    <dbReference type="NCBI Taxonomy" id="2510978"/>
    <lineage>
        <taxon>Bacteria</taxon>
        <taxon>Bacillati</taxon>
        <taxon>Actinomycetota</taxon>
        <taxon>Actinomycetes</taxon>
        <taxon>Pseudonocardiales</taxon>
        <taxon>Pseudonocardiaceae</taxon>
        <taxon>Amycolatopsis</taxon>
    </lineage>
</organism>
<keyword evidence="2" id="KW-0812">Transmembrane</keyword>
<evidence type="ECO:0000256" key="1">
    <source>
        <dbReference type="SAM" id="MobiDB-lite"/>
    </source>
</evidence>
<dbReference type="InterPro" id="IPR031928">
    <property type="entry name" value="RsdA_SigD-bd"/>
</dbReference>
<keyword evidence="2" id="KW-0472">Membrane</keyword>
<feature type="compositionally biased region" description="Low complexity" evidence="1">
    <location>
        <begin position="218"/>
        <end position="272"/>
    </location>
</feature>
<dbReference type="RefSeq" id="WP_130474760.1">
    <property type="nucleotide sequence ID" value="NZ_SFCC01000004.1"/>
</dbReference>
<feature type="transmembrane region" description="Helical" evidence="2">
    <location>
        <begin position="96"/>
        <end position="118"/>
    </location>
</feature>
<sequence>MTDHDSRSRRAQDDNGTPDLSAVQADDALLDALGGPDPKVADALGDHELNALLLAWRRDIDSEPMGELLDTPTAVATVKTAAQTHRNGGRARKRRLLVPVAAAAAVLAIAFAGTGIAARDAQPGDPLWGLTKVLYADHARSVQAAATVRLDLEKANLAISEGRLDDARRALEEAQRALEAAGASEDYQQLKAEHKHLTELLTPPSPGGNNPPTGPGTGTTLSPTQSQGPTSSPDPRTTTTSSPTPPTSSTTTAPTTTPSNSSSGGEETSGGSKQPAGVGETP</sequence>
<feature type="region of interest" description="Disordered" evidence="1">
    <location>
        <begin position="1"/>
        <end position="23"/>
    </location>
</feature>
<evidence type="ECO:0000259" key="3">
    <source>
        <dbReference type="Pfam" id="PF16751"/>
    </source>
</evidence>
<evidence type="ECO:0000313" key="4">
    <source>
        <dbReference type="EMBL" id="RZQ64041.1"/>
    </source>
</evidence>
<accession>A0A4Q7J8L2</accession>
<evidence type="ECO:0000256" key="2">
    <source>
        <dbReference type="SAM" id="Phobius"/>
    </source>
</evidence>
<dbReference type="EMBL" id="SFCC01000004">
    <property type="protein sequence ID" value="RZQ64041.1"/>
    <property type="molecule type" value="Genomic_DNA"/>
</dbReference>
<evidence type="ECO:0000313" key="5">
    <source>
        <dbReference type="Proteomes" id="UP000292003"/>
    </source>
</evidence>
<dbReference type="OrthoDB" id="5191711at2"/>
<keyword evidence="2" id="KW-1133">Transmembrane helix</keyword>
<protein>
    <recommendedName>
        <fullName evidence="3">Anti-sigma-D factor RsdA sigma factor binding region domain-containing protein</fullName>
    </recommendedName>
</protein>
<feature type="compositionally biased region" description="Basic and acidic residues" evidence="1">
    <location>
        <begin position="1"/>
        <end position="13"/>
    </location>
</feature>
<gene>
    <name evidence="4" type="ORF">EWH70_08540</name>
</gene>
<keyword evidence="5" id="KW-1185">Reference proteome</keyword>